<dbReference type="InterPro" id="IPR036388">
    <property type="entry name" value="WH-like_DNA-bd_sf"/>
</dbReference>
<dbReference type="Gene3D" id="1.10.10.10">
    <property type="entry name" value="Winged helix-like DNA-binding domain superfamily/Winged helix DNA-binding domain"/>
    <property type="match status" value="1"/>
</dbReference>
<evidence type="ECO:0000313" key="11">
    <source>
        <dbReference type="EMBL" id="MBJ7602721.1"/>
    </source>
</evidence>
<comment type="subcellular location">
    <subcellularLocation>
        <location evidence="9">Cytoplasm</location>
    </subcellularLocation>
</comment>
<evidence type="ECO:0000256" key="1">
    <source>
        <dbReference type="ARBA" id="ARBA00001286"/>
    </source>
</evidence>
<dbReference type="GO" id="GO:0005737">
    <property type="term" value="C:cytoplasm"/>
    <property type="evidence" value="ECO:0007669"/>
    <property type="project" value="UniProtKB-SubCell"/>
</dbReference>
<comment type="catalytic activity">
    <reaction evidence="1 9">
        <text>a 4-O-methyl-thymidine in DNA + L-cysteinyl-[protein] = a thymidine in DNA + S-methyl-L-cysteinyl-[protein]</text>
        <dbReference type="Rhea" id="RHEA:53428"/>
        <dbReference type="Rhea" id="RHEA-COMP:10131"/>
        <dbReference type="Rhea" id="RHEA-COMP:10132"/>
        <dbReference type="Rhea" id="RHEA-COMP:13555"/>
        <dbReference type="Rhea" id="RHEA-COMP:13556"/>
        <dbReference type="ChEBI" id="CHEBI:29950"/>
        <dbReference type="ChEBI" id="CHEBI:82612"/>
        <dbReference type="ChEBI" id="CHEBI:137386"/>
        <dbReference type="ChEBI" id="CHEBI:137387"/>
        <dbReference type="EC" id="2.1.1.63"/>
    </reaction>
</comment>
<gene>
    <name evidence="11" type="ORF">JF888_05940</name>
</gene>
<organism evidence="11 12">
    <name type="scientific">Candidatus Dormiibacter inghamiae</name>
    <dbReference type="NCBI Taxonomy" id="3127013"/>
    <lineage>
        <taxon>Bacteria</taxon>
        <taxon>Bacillati</taxon>
        <taxon>Candidatus Dormiibacterota</taxon>
        <taxon>Candidatus Dormibacteria</taxon>
        <taxon>Candidatus Dormibacterales</taxon>
        <taxon>Candidatus Dormibacteraceae</taxon>
        <taxon>Candidatus Dormiibacter</taxon>
    </lineage>
</organism>
<keyword evidence="6 9" id="KW-0227">DNA damage</keyword>
<feature type="domain" description="Methylated-DNA-[protein]-cysteine S-methyltransferase DNA binding" evidence="10">
    <location>
        <begin position="69"/>
        <end position="148"/>
    </location>
</feature>
<feature type="active site" description="Nucleophile; methyl group acceptor" evidence="9">
    <location>
        <position position="120"/>
    </location>
</feature>
<dbReference type="EC" id="2.1.1.63" evidence="9"/>
<dbReference type="PANTHER" id="PTHR10815:SF5">
    <property type="entry name" value="METHYLATED-DNA--PROTEIN-CYSTEINE METHYLTRANSFERASE"/>
    <property type="match status" value="1"/>
</dbReference>
<keyword evidence="4 9" id="KW-0489">Methyltransferase</keyword>
<dbReference type="SUPFAM" id="SSF53155">
    <property type="entry name" value="Methylated DNA-protein cysteine methyltransferase domain"/>
    <property type="match status" value="1"/>
</dbReference>
<reference evidence="11 12" key="1">
    <citation type="submission" date="2020-10" db="EMBL/GenBank/DDBJ databases">
        <title>Ca. Dormibacterota MAGs.</title>
        <authorList>
            <person name="Montgomery K."/>
        </authorList>
    </citation>
    <scope>NUCLEOTIDE SEQUENCE [LARGE SCALE GENOMIC DNA]</scope>
    <source>
        <strain evidence="11">SC8811_S16_3</strain>
    </source>
</reference>
<dbReference type="RefSeq" id="WP_338177542.1">
    <property type="nucleotide sequence ID" value="NZ_JAEKNQ010000022.1"/>
</dbReference>
<keyword evidence="3 9" id="KW-0963">Cytoplasm</keyword>
<evidence type="ECO:0000256" key="6">
    <source>
        <dbReference type="ARBA" id="ARBA00022763"/>
    </source>
</evidence>
<keyword evidence="5 9" id="KW-0808">Transferase</keyword>
<name>A0A934NBR9_9BACT</name>
<evidence type="ECO:0000256" key="3">
    <source>
        <dbReference type="ARBA" id="ARBA00022490"/>
    </source>
</evidence>
<accession>A0A934NBR9</accession>
<evidence type="ECO:0000256" key="2">
    <source>
        <dbReference type="ARBA" id="ARBA00008711"/>
    </source>
</evidence>
<dbReference type="InterPro" id="IPR036217">
    <property type="entry name" value="MethylDNA_cys_MeTrfase_DNAb"/>
</dbReference>
<protein>
    <recommendedName>
        <fullName evidence="9">Methylated-DNA--protein-cysteine methyltransferase</fullName>
        <ecNumber evidence="9">2.1.1.63</ecNumber>
    </recommendedName>
    <alternativeName>
        <fullName evidence="9">6-O-methylguanine-DNA methyltransferase</fullName>
        <shortName evidence="9">MGMT</shortName>
    </alternativeName>
    <alternativeName>
        <fullName evidence="9">O-6-methylguanine-DNA-alkyltransferase</fullName>
    </alternativeName>
</protein>
<dbReference type="NCBIfam" id="TIGR00589">
    <property type="entry name" value="ogt"/>
    <property type="match status" value="1"/>
</dbReference>
<comment type="function">
    <text evidence="9">Involved in the cellular defense against the biological effects of O6-methylguanine (O6-MeG) and O4-methylthymine (O4-MeT) in DNA. Repairs the methylated nucleobase in DNA by stoichiometrically transferring the methyl group to a cysteine residue in the enzyme. This is a suicide reaction: the enzyme is irreversibly inactivated.</text>
</comment>
<dbReference type="PROSITE" id="PS00374">
    <property type="entry name" value="MGMT"/>
    <property type="match status" value="1"/>
</dbReference>
<dbReference type="InterPro" id="IPR001497">
    <property type="entry name" value="MethylDNA_cys_MeTrfase_AS"/>
</dbReference>
<dbReference type="GO" id="GO:0003908">
    <property type="term" value="F:methylated-DNA-[protein]-cysteine S-methyltransferase activity"/>
    <property type="evidence" value="ECO:0007669"/>
    <property type="project" value="UniProtKB-UniRule"/>
</dbReference>
<dbReference type="InterPro" id="IPR014048">
    <property type="entry name" value="MethylDNA_cys_MeTrfase_DNA-bd"/>
</dbReference>
<evidence type="ECO:0000256" key="4">
    <source>
        <dbReference type="ARBA" id="ARBA00022603"/>
    </source>
</evidence>
<dbReference type="GO" id="GO:0006307">
    <property type="term" value="P:DNA alkylation repair"/>
    <property type="evidence" value="ECO:0007669"/>
    <property type="project" value="UniProtKB-UniRule"/>
</dbReference>
<dbReference type="PANTHER" id="PTHR10815">
    <property type="entry name" value="METHYLATED-DNA--PROTEIN-CYSTEINE METHYLTRANSFERASE"/>
    <property type="match status" value="1"/>
</dbReference>
<dbReference type="InterPro" id="IPR036631">
    <property type="entry name" value="MGMT_N_sf"/>
</dbReference>
<dbReference type="EMBL" id="JAEKNQ010000022">
    <property type="protein sequence ID" value="MBJ7602721.1"/>
    <property type="molecule type" value="Genomic_DNA"/>
</dbReference>
<evidence type="ECO:0000256" key="7">
    <source>
        <dbReference type="ARBA" id="ARBA00023204"/>
    </source>
</evidence>
<dbReference type="Proteomes" id="UP000620075">
    <property type="component" value="Unassembled WGS sequence"/>
</dbReference>
<keyword evidence="7 9" id="KW-0234">DNA repair</keyword>
<evidence type="ECO:0000256" key="5">
    <source>
        <dbReference type="ARBA" id="ARBA00022679"/>
    </source>
</evidence>
<evidence type="ECO:0000256" key="8">
    <source>
        <dbReference type="ARBA" id="ARBA00049348"/>
    </source>
</evidence>
<sequence length="153" mass="16379">MQLAVETAWGTFGSVWALEGLAALLYPAGGPPCERSSEARVKQLEQELDEYLTGGRRDFETPLAPVGTSFQRRVWAEVQRIPYGQTRTYSQVAAASGSPTAVRAVGGANGANPVPILIPCHRLVGTDGCLRGYGGGLDMKRRLLELETFALSA</sequence>
<dbReference type="Pfam" id="PF01035">
    <property type="entry name" value="DNA_binding_1"/>
    <property type="match status" value="1"/>
</dbReference>
<dbReference type="GO" id="GO:0032259">
    <property type="term" value="P:methylation"/>
    <property type="evidence" value="ECO:0007669"/>
    <property type="project" value="UniProtKB-KW"/>
</dbReference>
<dbReference type="AlphaFoldDB" id="A0A934NBR9"/>
<dbReference type="FunFam" id="1.10.10.10:FF:000214">
    <property type="entry name" value="Methylated-DNA--protein-cysteine methyltransferase"/>
    <property type="match status" value="1"/>
</dbReference>
<comment type="caution">
    <text evidence="11">The sequence shown here is derived from an EMBL/GenBank/DDBJ whole genome shotgun (WGS) entry which is preliminary data.</text>
</comment>
<dbReference type="InterPro" id="IPR023546">
    <property type="entry name" value="MGMT"/>
</dbReference>
<dbReference type="HAMAP" id="MF_00772">
    <property type="entry name" value="OGT"/>
    <property type="match status" value="1"/>
</dbReference>
<dbReference type="SUPFAM" id="SSF46767">
    <property type="entry name" value="Methylated DNA-protein cysteine methyltransferase, C-terminal domain"/>
    <property type="match status" value="1"/>
</dbReference>
<evidence type="ECO:0000313" key="12">
    <source>
        <dbReference type="Proteomes" id="UP000620075"/>
    </source>
</evidence>
<dbReference type="CDD" id="cd06445">
    <property type="entry name" value="ATase"/>
    <property type="match status" value="1"/>
</dbReference>
<comment type="catalytic activity">
    <reaction evidence="8 9">
        <text>a 6-O-methyl-2'-deoxyguanosine in DNA + L-cysteinyl-[protein] = S-methyl-L-cysteinyl-[protein] + a 2'-deoxyguanosine in DNA</text>
        <dbReference type="Rhea" id="RHEA:24000"/>
        <dbReference type="Rhea" id="RHEA-COMP:10131"/>
        <dbReference type="Rhea" id="RHEA-COMP:10132"/>
        <dbReference type="Rhea" id="RHEA-COMP:11367"/>
        <dbReference type="Rhea" id="RHEA-COMP:11368"/>
        <dbReference type="ChEBI" id="CHEBI:29950"/>
        <dbReference type="ChEBI" id="CHEBI:82612"/>
        <dbReference type="ChEBI" id="CHEBI:85445"/>
        <dbReference type="ChEBI" id="CHEBI:85448"/>
        <dbReference type="EC" id="2.1.1.63"/>
    </reaction>
</comment>
<comment type="miscellaneous">
    <text evidence="9">This enzyme catalyzes only one turnover and therefore is not strictly catalytic. According to one definition, an enzyme is a biocatalyst that acts repeatedly and over many reaction cycles.</text>
</comment>
<evidence type="ECO:0000259" key="10">
    <source>
        <dbReference type="Pfam" id="PF01035"/>
    </source>
</evidence>
<proteinExistence type="inferred from homology"/>
<comment type="similarity">
    <text evidence="2 9">Belongs to the MGMT family.</text>
</comment>
<evidence type="ECO:0000256" key="9">
    <source>
        <dbReference type="HAMAP-Rule" id="MF_00772"/>
    </source>
</evidence>